<name>A0ACB7SGU4_HYAAI</name>
<reference evidence="1" key="1">
    <citation type="submission" date="2020-05" db="EMBL/GenBank/DDBJ databases">
        <title>Large-scale comparative analyses of tick genomes elucidate their genetic diversity and vector capacities.</title>
        <authorList>
            <person name="Jia N."/>
            <person name="Wang J."/>
            <person name="Shi W."/>
            <person name="Du L."/>
            <person name="Sun Y."/>
            <person name="Zhan W."/>
            <person name="Jiang J."/>
            <person name="Wang Q."/>
            <person name="Zhang B."/>
            <person name="Ji P."/>
            <person name="Sakyi L.B."/>
            <person name="Cui X."/>
            <person name="Yuan T."/>
            <person name="Jiang B."/>
            <person name="Yang W."/>
            <person name="Lam T.T.-Y."/>
            <person name="Chang Q."/>
            <person name="Ding S."/>
            <person name="Wang X."/>
            <person name="Zhu J."/>
            <person name="Ruan X."/>
            <person name="Zhao L."/>
            <person name="Wei J."/>
            <person name="Que T."/>
            <person name="Du C."/>
            <person name="Cheng J."/>
            <person name="Dai P."/>
            <person name="Han X."/>
            <person name="Huang E."/>
            <person name="Gao Y."/>
            <person name="Liu J."/>
            <person name="Shao H."/>
            <person name="Ye R."/>
            <person name="Li L."/>
            <person name="Wei W."/>
            <person name="Wang X."/>
            <person name="Wang C."/>
            <person name="Yang T."/>
            <person name="Huo Q."/>
            <person name="Li W."/>
            <person name="Guo W."/>
            <person name="Chen H."/>
            <person name="Zhou L."/>
            <person name="Ni X."/>
            <person name="Tian J."/>
            <person name="Zhou Y."/>
            <person name="Sheng Y."/>
            <person name="Liu T."/>
            <person name="Pan Y."/>
            <person name="Xia L."/>
            <person name="Li J."/>
            <person name="Zhao F."/>
            <person name="Cao W."/>
        </authorList>
    </citation>
    <scope>NUCLEOTIDE SEQUENCE</scope>
    <source>
        <strain evidence="1">Hyas-2018</strain>
    </source>
</reference>
<evidence type="ECO:0000313" key="2">
    <source>
        <dbReference type="Proteomes" id="UP000821845"/>
    </source>
</evidence>
<dbReference type="Proteomes" id="UP000821845">
    <property type="component" value="Chromosome 4"/>
</dbReference>
<organism evidence="1 2">
    <name type="scientific">Hyalomma asiaticum</name>
    <name type="common">Tick</name>
    <dbReference type="NCBI Taxonomy" id="266040"/>
    <lineage>
        <taxon>Eukaryota</taxon>
        <taxon>Metazoa</taxon>
        <taxon>Ecdysozoa</taxon>
        <taxon>Arthropoda</taxon>
        <taxon>Chelicerata</taxon>
        <taxon>Arachnida</taxon>
        <taxon>Acari</taxon>
        <taxon>Parasitiformes</taxon>
        <taxon>Ixodida</taxon>
        <taxon>Ixodoidea</taxon>
        <taxon>Ixodidae</taxon>
        <taxon>Hyalomminae</taxon>
        <taxon>Hyalomma</taxon>
    </lineage>
</organism>
<evidence type="ECO:0000313" key="1">
    <source>
        <dbReference type="EMBL" id="KAH6933266.1"/>
    </source>
</evidence>
<gene>
    <name evidence="1" type="ORF">HPB50_013920</name>
</gene>
<sequence>MDMSDANHDDIHIQIFSWYTTTVVPGELEIDVVVHMSNAGRIASMGKDDEPVLTARPTMGGTAVEFWPPFAPIPINYRAIQAHFVPTASFAVSWIMTTSPGTVNAVLQKIASIGVFDKVERWVHEAQVLTMSHAGIMATDKAALQSTARPEEAVPALQHHNTNALDSDPVPLLYRGWYAPGDRAPHIPHVVNWCNMRLPPMNSVIIPDLFTITKAVAGYYEWSAKFGEPAISMDSHILTPTLFVANEQLFVGWHLYHAQVGLPTRGLEYGSSDQDTGKAECIYFSMLFGEKWDPAMNGAQAGCMAVLEKVLGGMYLADAKGNLVFHRALAPKKKWKAQVWDLEDVTPLDLVCPTPMTDSVVYKYCDTLPQHLMPFLLSRSMLGNKDFKVEAAVRAAP</sequence>
<protein>
    <submittedName>
        <fullName evidence="1">Uncharacterized protein</fullName>
    </submittedName>
</protein>
<accession>A0ACB7SGU4</accession>
<proteinExistence type="predicted"/>
<dbReference type="EMBL" id="CM023484">
    <property type="protein sequence ID" value="KAH6933266.1"/>
    <property type="molecule type" value="Genomic_DNA"/>
</dbReference>
<comment type="caution">
    <text evidence="1">The sequence shown here is derived from an EMBL/GenBank/DDBJ whole genome shotgun (WGS) entry which is preliminary data.</text>
</comment>
<keyword evidence="2" id="KW-1185">Reference proteome</keyword>